<feature type="DNA-binding region" description="H-T-H motif" evidence="4">
    <location>
        <begin position="32"/>
        <end position="51"/>
    </location>
</feature>
<evidence type="ECO:0000313" key="7">
    <source>
        <dbReference type="EMBL" id="NGX98192.1"/>
    </source>
</evidence>
<reference evidence="7" key="1">
    <citation type="submission" date="2020-02" db="EMBL/GenBank/DDBJ databases">
        <title>Draft genome sequence of Candidatus Afipia apatlaquensis IBT-C3, a potential strain for decolorization of textile dyes.</title>
        <authorList>
            <person name="Sanchez-Reyes A."/>
            <person name="Breton-Deval L."/>
            <person name="Mangelson H."/>
            <person name="Sanchez-Flores A."/>
        </authorList>
    </citation>
    <scope>NUCLEOTIDE SEQUENCE [LARGE SCALE GENOMIC DNA]</scope>
    <source>
        <strain evidence="7">IBT-C3</strain>
    </source>
</reference>
<keyword evidence="8" id="KW-1185">Reference proteome</keyword>
<keyword evidence="2 4" id="KW-0238">DNA-binding</keyword>
<evidence type="ECO:0000256" key="5">
    <source>
        <dbReference type="SAM" id="MobiDB-lite"/>
    </source>
</evidence>
<dbReference type="SUPFAM" id="SSF48498">
    <property type="entry name" value="Tetracyclin repressor-like, C-terminal domain"/>
    <property type="match status" value="1"/>
</dbReference>
<sequence length="208" mass="22543">MRYSKDHKAETHARIVKNASVRLRERGAASLGVAELMKESGLTHGGFYAHFPSRDALISEAFAYAMQQTTGRWRKRAERETDGSRLAAIVNGYLTAEHRDDVGNGCALPSLGTEVSRANPKTRKAFASKVEDMISMVVEQLPELPPKTARREAIGVISTMMGAMILARAAGTSEFSDEILSAGRQAALRSENAAKPSAKKPKAAKIET</sequence>
<dbReference type="AlphaFoldDB" id="A0A7C9VP47"/>
<accession>A0A7C9VP47</accession>
<feature type="compositionally biased region" description="Basic residues" evidence="5">
    <location>
        <begin position="197"/>
        <end position="208"/>
    </location>
</feature>
<proteinExistence type="predicted"/>
<keyword evidence="3" id="KW-0804">Transcription</keyword>
<dbReference type="PANTHER" id="PTHR47506:SF7">
    <property type="entry name" value="TRANSCRIPTIONAL REGULATORY PROTEIN"/>
    <property type="match status" value="1"/>
</dbReference>
<feature type="region of interest" description="Disordered" evidence="5">
    <location>
        <begin position="188"/>
        <end position="208"/>
    </location>
</feature>
<dbReference type="PANTHER" id="PTHR47506">
    <property type="entry name" value="TRANSCRIPTIONAL REGULATORY PROTEIN"/>
    <property type="match status" value="1"/>
</dbReference>
<dbReference type="Gene3D" id="1.10.357.10">
    <property type="entry name" value="Tetracycline Repressor, domain 2"/>
    <property type="match status" value="1"/>
</dbReference>
<evidence type="ECO:0000259" key="6">
    <source>
        <dbReference type="PROSITE" id="PS50977"/>
    </source>
</evidence>
<dbReference type="PROSITE" id="PS50977">
    <property type="entry name" value="HTH_TETR_2"/>
    <property type="match status" value="1"/>
</dbReference>
<dbReference type="GO" id="GO:0003677">
    <property type="term" value="F:DNA binding"/>
    <property type="evidence" value="ECO:0007669"/>
    <property type="project" value="UniProtKB-UniRule"/>
</dbReference>
<feature type="domain" description="HTH tetR-type" evidence="6">
    <location>
        <begin position="9"/>
        <end position="69"/>
    </location>
</feature>
<evidence type="ECO:0000313" key="8">
    <source>
        <dbReference type="Proteomes" id="UP000480266"/>
    </source>
</evidence>
<dbReference type="InterPro" id="IPR009057">
    <property type="entry name" value="Homeodomain-like_sf"/>
</dbReference>
<evidence type="ECO:0000256" key="4">
    <source>
        <dbReference type="PROSITE-ProRule" id="PRU00335"/>
    </source>
</evidence>
<evidence type="ECO:0000256" key="3">
    <source>
        <dbReference type="ARBA" id="ARBA00023163"/>
    </source>
</evidence>
<gene>
    <name evidence="7" type="ORF">G4V63_24200</name>
</gene>
<comment type="caution">
    <text evidence="7">The sequence shown here is derived from an EMBL/GenBank/DDBJ whole genome shotgun (WGS) entry which is preliminary data.</text>
</comment>
<name>A0A7C9VP47_9BRAD</name>
<protein>
    <submittedName>
        <fullName evidence="7">TetR/AcrR family transcriptional regulator</fullName>
    </submittedName>
</protein>
<dbReference type="InterPro" id="IPR001647">
    <property type="entry name" value="HTH_TetR"/>
</dbReference>
<keyword evidence="1" id="KW-0805">Transcription regulation</keyword>
<dbReference type="Proteomes" id="UP000480266">
    <property type="component" value="Unassembled WGS sequence"/>
</dbReference>
<dbReference type="InterPro" id="IPR036271">
    <property type="entry name" value="Tet_transcr_reg_TetR-rel_C_sf"/>
</dbReference>
<dbReference type="Pfam" id="PF00440">
    <property type="entry name" value="TetR_N"/>
    <property type="match status" value="1"/>
</dbReference>
<dbReference type="EMBL" id="JAAMRR010001224">
    <property type="protein sequence ID" value="NGX98192.1"/>
    <property type="molecule type" value="Genomic_DNA"/>
</dbReference>
<evidence type="ECO:0000256" key="2">
    <source>
        <dbReference type="ARBA" id="ARBA00023125"/>
    </source>
</evidence>
<dbReference type="Gene3D" id="1.10.10.60">
    <property type="entry name" value="Homeodomain-like"/>
    <property type="match status" value="1"/>
</dbReference>
<evidence type="ECO:0000256" key="1">
    <source>
        <dbReference type="ARBA" id="ARBA00023015"/>
    </source>
</evidence>
<organism evidence="7 8">
    <name type="scientific">Candidatus Afipia apatlaquensis</name>
    <dbReference type="NCBI Taxonomy" id="2712852"/>
    <lineage>
        <taxon>Bacteria</taxon>
        <taxon>Pseudomonadati</taxon>
        <taxon>Pseudomonadota</taxon>
        <taxon>Alphaproteobacteria</taxon>
        <taxon>Hyphomicrobiales</taxon>
        <taxon>Nitrobacteraceae</taxon>
        <taxon>Afipia</taxon>
    </lineage>
</organism>
<dbReference type="SUPFAM" id="SSF46689">
    <property type="entry name" value="Homeodomain-like"/>
    <property type="match status" value="1"/>
</dbReference>